<dbReference type="InterPro" id="IPR036575">
    <property type="entry name" value="TFIIS_cen_dom_sf"/>
</dbReference>
<feature type="region of interest" description="Disordered" evidence="2">
    <location>
        <begin position="93"/>
        <end position="113"/>
    </location>
</feature>
<dbReference type="STRING" id="6248.A0A0K0EBD7"/>
<organism evidence="5">
    <name type="scientific">Strongyloides stercoralis</name>
    <name type="common">Threadworm</name>
    <dbReference type="NCBI Taxonomy" id="6248"/>
    <lineage>
        <taxon>Eukaryota</taxon>
        <taxon>Metazoa</taxon>
        <taxon>Ecdysozoa</taxon>
        <taxon>Nematoda</taxon>
        <taxon>Chromadorea</taxon>
        <taxon>Rhabditida</taxon>
        <taxon>Tylenchina</taxon>
        <taxon>Panagrolaimomorpha</taxon>
        <taxon>Strongyloidoidea</taxon>
        <taxon>Strongyloididae</taxon>
        <taxon>Strongyloides</taxon>
    </lineage>
</organism>
<keyword evidence="3" id="KW-1133">Transmembrane helix</keyword>
<feature type="compositionally biased region" description="Polar residues" evidence="2">
    <location>
        <begin position="93"/>
        <end position="107"/>
    </location>
</feature>
<feature type="compositionally biased region" description="Basic residues" evidence="2">
    <location>
        <begin position="929"/>
        <end position="948"/>
    </location>
</feature>
<feature type="transmembrane region" description="Helical" evidence="3">
    <location>
        <begin position="1133"/>
        <end position="1154"/>
    </location>
</feature>
<evidence type="ECO:0000256" key="3">
    <source>
        <dbReference type="SAM" id="Phobius"/>
    </source>
</evidence>
<evidence type="ECO:0000313" key="5">
    <source>
        <dbReference type="WBParaSite" id="SSTP_0000680800.1"/>
    </source>
</evidence>
<protein>
    <submittedName>
        <fullName evidence="5">SET domain-containing protein</fullName>
    </submittedName>
    <submittedName>
        <fullName evidence="6">TFIIS central domain-containing protein</fullName>
    </submittedName>
</protein>
<keyword evidence="3" id="KW-0812">Transmembrane</keyword>
<dbReference type="WBParaSite" id="TCONS_00005204.p1">
    <property type="protein sequence ID" value="TCONS_00005204.p1"/>
    <property type="gene ID" value="XLOC_003538"/>
</dbReference>
<evidence type="ECO:0000313" key="4">
    <source>
        <dbReference type="Proteomes" id="UP000035681"/>
    </source>
</evidence>
<evidence type="ECO:0000256" key="2">
    <source>
        <dbReference type="SAM" id="MobiDB-lite"/>
    </source>
</evidence>
<sequence>MDPLWNGEPPYYTNHTSTYYHHHLNISPVSSSSITTTTTTMTQPDEVIVNGIGLIENDLVNIYHENNSNSFNFPRYETIECPYSETSIGYQSSTIEREPSTTSNNVNHESRDSLMDDSSYYYTEDGENPRTGRDVYFNNEENQAYVNSQYDMYNNIDELYNNNGGIRSSQRVPSTTILPEDPLNYHSIEEDDEPLVSEDQLQDEMDHFEDMLNKFSSNDNIIDEDCNNITCDDMLNCFETSIDDNFLKLFDSIESSPEVMSKNCLVSPVNDIFDEECLIGGVGEDDDDNIDDSKKNKTKNDNNSIINKRKCVTCCKEIIKDVFKLPQDKFKSIIYCSNSCIKQKLQEWYEKCKNNKAIEFQLYDDSSIKREVSSDCAYKFLKKSPFYVPVVNEKDKEDNSSQKKEEMLRNGFKKLTFKIFILLLKKSEVEAGKERMVRAFVNELERQIFEKFMGNDYCDYKKFARYFMHNQERPEKKILYLNLLRRRMSIGELLKMPLKEVKHGLKIKKENSQNNSNCSSNVFNENINDNKINKSQKRGICTPVKVIGNGKNSESHEGDPLSLVDSILGDTNDDTTSKHLNHLYDSNCKICQEKKIKEERLLRERDEAVAEREAKRKKREMEIEARIREEKMNLLKKETEEKKKMEKNLCNVILNNGSNDIPLTIYSIKNPDLFMLKDEMPKRFDNITLIKNVNALKEVFEISIESLTSRVMVCIVEANTTYDDGNFFKYRKYLFKERLDSFADIPDLLFDLPGYEISLFDFSTKFVGVFILEDQKLLNIFTSPPKPPILNNINVICTKDKSDKKSSDSDNGIQSINQSNDAKTMEKVIHDSVSCQKETKDQSLSICQNDSNNIKNTPSIDWISVNKNTSRNETVSSPRASNLSPCTFKIPSLIMTEPPVPPSIELLSSTNFNKQQQSQNDSNGSGGKIGKRKKSRKNKKSKNNKKRSHEGSINQTNFRYGSPSIAIRRDFRSPINPYPHTRPDRRHQHNFIRENDDKRMLDDRYSHLHYNKSPLYQHSLSSNSLGGMYSPRSNTMLPTLPRYSFSTPPSYSSRPIPSLLKLEPYIKPLMDQPVILGPHFSHPSPSNASLYNSRIPQRLSCPQQTYSSHIHGPRPHQSSYYHPPSDLLLLIKMFAKIILLIVACIIALTTAQFYGPGMYGGYRRYGGYGGYGHGYGGYGRGMYGGMGYHPMGMWGKK</sequence>
<dbReference type="AlphaFoldDB" id="A0A0K0EBD7"/>
<keyword evidence="3" id="KW-0472">Membrane</keyword>
<evidence type="ECO:0000313" key="6">
    <source>
        <dbReference type="WBParaSite" id="TCONS_00005204.p1"/>
    </source>
</evidence>
<keyword evidence="1" id="KW-0175">Coiled coil</keyword>
<reference evidence="5" key="1">
    <citation type="submission" date="2015-08" db="UniProtKB">
        <authorList>
            <consortium name="WormBaseParasite"/>
        </authorList>
    </citation>
    <scope>IDENTIFICATION</scope>
</reference>
<dbReference type="Proteomes" id="UP000035681">
    <property type="component" value="Unplaced"/>
</dbReference>
<dbReference type="WBParaSite" id="SSTP_0000680800.1">
    <property type="protein sequence ID" value="SSTP_0000680800.1"/>
    <property type="gene ID" value="SSTP_0000680800"/>
</dbReference>
<accession>A0A0K0EBD7</accession>
<keyword evidence="4" id="KW-1185">Reference proteome</keyword>
<dbReference type="GO" id="GO:0006351">
    <property type="term" value="P:DNA-templated transcription"/>
    <property type="evidence" value="ECO:0007669"/>
    <property type="project" value="InterPro"/>
</dbReference>
<feature type="region of interest" description="Disordered" evidence="2">
    <location>
        <begin position="801"/>
        <end position="824"/>
    </location>
</feature>
<feature type="coiled-coil region" evidence="1">
    <location>
        <begin position="591"/>
        <end position="648"/>
    </location>
</feature>
<evidence type="ECO:0000256" key="1">
    <source>
        <dbReference type="SAM" id="Coils"/>
    </source>
</evidence>
<feature type="compositionally biased region" description="Low complexity" evidence="2">
    <location>
        <begin position="913"/>
        <end position="923"/>
    </location>
</feature>
<feature type="region of interest" description="Disordered" evidence="2">
    <location>
        <begin position="912"/>
        <end position="965"/>
    </location>
</feature>
<proteinExistence type="predicted"/>
<dbReference type="SUPFAM" id="SSF46942">
    <property type="entry name" value="Elongation factor TFIIS domain 2"/>
    <property type="match status" value="1"/>
</dbReference>
<name>A0A0K0EBD7_STRER</name>
<feature type="compositionally biased region" description="Polar residues" evidence="2">
    <location>
        <begin position="811"/>
        <end position="822"/>
    </location>
</feature>